<gene>
    <name evidence="2" type="ORF">SAMN05660652_01124</name>
</gene>
<organism evidence="2 3">
    <name type="scientific">Propionivibrio dicarboxylicus</name>
    <dbReference type="NCBI Taxonomy" id="83767"/>
    <lineage>
        <taxon>Bacteria</taxon>
        <taxon>Pseudomonadati</taxon>
        <taxon>Pseudomonadota</taxon>
        <taxon>Betaproteobacteria</taxon>
        <taxon>Rhodocyclales</taxon>
        <taxon>Rhodocyclaceae</taxon>
        <taxon>Propionivibrio</taxon>
    </lineage>
</organism>
<dbReference type="OrthoDB" id="8113193at2"/>
<dbReference type="EMBL" id="FNCY01000003">
    <property type="protein sequence ID" value="SDH05820.1"/>
    <property type="molecule type" value="Genomic_DNA"/>
</dbReference>
<evidence type="ECO:0000313" key="3">
    <source>
        <dbReference type="Proteomes" id="UP000198607"/>
    </source>
</evidence>
<keyword evidence="1" id="KW-0472">Membrane</keyword>
<dbReference type="STRING" id="83767.SAMN05660652_01124"/>
<feature type="transmembrane region" description="Helical" evidence="1">
    <location>
        <begin position="63"/>
        <end position="87"/>
    </location>
</feature>
<feature type="transmembrane region" description="Helical" evidence="1">
    <location>
        <begin position="34"/>
        <end position="51"/>
    </location>
</feature>
<keyword evidence="1" id="KW-1133">Transmembrane helix</keyword>
<feature type="transmembrane region" description="Helical" evidence="1">
    <location>
        <begin position="298"/>
        <end position="327"/>
    </location>
</feature>
<proteinExistence type="predicted"/>
<feature type="transmembrane region" description="Helical" evidence="1">
    <location>
        <begin position="230"/>
        <end position="248"/>
    </location>
</feature>
<name>A0A1G7ZCL8_9RHOO</name>
<dbReference type="Proteomes" id="UP000198607">
    <property type="component" value="Unassembled WGS sequence"/>
</dbReference>
<keyword evidence="3" id="KW-1185">Reference proteome</keyword>
<feature type="transmembrane region" description="Helical" evidence="1">
    <location>
        <begin position="152"/>
        <end position="168"/>
    </location>
</feature>
<dbReference type="AlphaFoldDB" id="A0A1G7ZCL8"/>
<evidence type="ECO:0000313" key="2">
    <source>
        <dbReference type="EMBL" id="SDH05820.1"/>
    </source>
</evidence>
<reference evidence="2 3" key="1">
    <citation type="submission" date="2016-10" db="EMBL/GenBank/DDBJ databases">
        <authorList>
            <person name="de Groot N.N."/>
        </authorList>
    </citation>
    <scope>NUCLEOTIDE SEQUENCE [LARGE SCALE GENOMIC DNA]</scope>
    <source>
        <strain evidence="2 3">DSM 5885</strain>
    </source>
</reference>
<feature type="transmembrane region" description="Helical" evidence="1">
    <location>
        <begin position="255"/>
        <end position="278"/>
    </location>
</feature>
<accession>A0A1G7ZCL8</accession>
<protein>
    <submittedName>
        <fullName evidence="2">Predicted PurR-regulated permease PerM</fullName>
    </submittedName>
</protein>
<evidence type="ECO:0000256" key="1">
    <source>
        <dbReference type="SAM" id="Phobius"/>
    </source>
</evidence>
<sequence>MTPTGKPSASDITSWIAAVLGMIFVLHFRLFGALVAGLLICELVHALYPLLIRRLNSREAKGIALGLVLLAVLGTVSLAIIGVIAFMRSEGGSLSVLLAKMAEIVEQSRAQLPAWISQALPPNVEVLRDTLGNWLRSNASELQRIGKETGHSLAHLLIGMIIGAIVSVREASPSEVRGPLARALGERCFRLAESFRRVVFAQVRISALNTFFTFCYLAIMLPAFDISLPLVKTMIVVTFVAGLLPVIGNLISNTVIFVVSLAHSPLVAVTSLGYLIVIHKLEYFLNARIVGSQIRAKAWELLTAMLVMESAFGLAGLAAAPICYAWLKDELRQRRLV</sequence>
<keyword evidence="1" id="KW-0812">Transmembrane</keyword>
<feature type="transmembrane region" description="Helical" evidence="1">
    <location>
        <begin position="205"/>
        <end position="224"/>
    </location>
</feature>